<dbReference type="InterPro" id="IPR052741">
    <property type="entry name" value="Mitochondrial_HTD2"/>
</dbReference>
<evidence type="ECO:0000313" key="2">
    <source>
        <dbReference type="EMBL" id="KAF7730947.1"/>
    </source>
</evidence>
<feature type="region of interest" description="Disordered" evidence="1">
    <location>
        <begin position="170"/>
        <end position="196"/>
    </location>
</feature>
<dbReference type="PANTHER" id="PTHR28152">
    <property type="entry name" value="HYDROXYACYL-THIOESTER DEHYDRATASE TYPE 2, MITOCHONDRIAL"/>
    <property type="match status" value="1"/>
</dbReference>
<dbReference type="OrthoDB" id="3257538at2759"/>
<protein>
    <recommendedName>
        <fullName evidence="4">N-terminal of MaoC-like dehydratase domain-containing protein</fullName>
    </recommendedName>
</protein>
<dbReference type="GO" id="GO:0019171">
    <property type="term" value="F:(3R)-hydroxyacyl-[acyl-carrier-protein] dehydratase activity"/>
    <property type="evidence" value="ECO:0007669"/>
    <property type="project" value="TreeGrafter"/>
</dbReference>
<evidence type="ECO:0000256" key="1">
    <source>
        <dbReference type="SAM" id="MobiDB-lite"/>
    </source>
</evidence>
<accession>A0A8H7BRR8</accession>
<dbReference type="AlphaFoldDB" id="A0A8H7BRR8"/>
<evidence type="ECO:0008006" key="4">
    <source>
        <dbReference type="Google" id="ProtNLM"/>
    </source>
</evidence>
<name>A0A8H7BRR8_9FUNG</name>
<keyword evidence="3" id="KW-1185">Reference proteome</keyword>
<gene>
    <name evidence="2" type="ORF">EC973_000993</name>
</gene>
<dbReference type="Proteomes" id="UP000605846">
    <property type="component" value="Unassembled WGS sequence"/>
</dbReference>
<dbReference type="EMBL" id="JABAYA010000012">
    <property type="protein sequence ID" value="KAF7730947.1"/>
    <property type="molecule type" value="Genomic_DNA"/>
</dbReference>
<proteinExistence type="predicted"/>
<feature type="compositionally biased region" description="Basic and acidic residues" evidence="1">
    <location>
        <begin position="172"/>
        <end position="196"/>
    </location>
</feature>
<sequence>MFRRLTQNSLRRIFTSEQNLNEWQKVIATKKIVEHDKISASQFNLMGNTLNDPFYNHGKLPAEGTELPPAWHLAYFPPRVPENALSPDGFEKEWQPPQFPHRMWAGGELQWNPKNPLRVGDHAKMESAIRDVQFRPGGRRGDSLFIYVDKHMSNERGWAATESRCWVYVKDNGNDDKSKKAAPKKDPLSAGDTKIK</sequence>
<reference evidence="2" key="1">
    <citation type="submission" date="2020-01" db="EMBL/GenBank/DDBJ databases">
        <title>Genome Sequencing of Three Apophysomyces-Like Fungal Strains Confirms a Novel Fungal Genus in the Mucoromycota with divergent Burkholderia-like Endosymbiotic Bacteria.</title>
        <authorList>
            <person name="Stajich J.E."/>
            <person name="Macias A.M."/>
            <person name="Carter-House D."/>
            <person name="Lovett B."/>
            <person name="Kasson L.R."/>
            <person name="Berry K."/>
            <person name="Grigoriev I."/>
            <person name="Chang Y."/>
            <person name="Spatafora J."/>
            <person name="Kasson M.T."/>
        </authorList>
    </citation>
    <scope>NUCLEOTIDE SEQUENCE</scope>
    <source>
        <strain evidence="2">NRRL A-21654</strain>
    </source>
</reference>
<evidence type="ECO:0000313" key="3">
    <source>
        <dbReference type="Proteomes" id="UP000605846"/>
    </source>
</evidence>
<dbReference type="GO" id="GO:0005739">
    <property type="term" value="C:mitochondrion"/>
    <property type="evidence" value="ECO:0007669"/>
    <property type="project" value="TreeGrafter"/>
</dbReference>
<comment type="caution">
    <text evidence="2">The sequence shown here is derived from an EMBL/GenBank/DDBJ whole genome shotgun (WGS) entry which is preliminary data.</text>
</comment>
<dbReference type="PANTHER" id="PTHR28152:SF1">
    <property type="entry name" value="HYDROXYACYL-THIOESTER DEHYDRATASE TYPE 2, MITOCHONDRIAL"/>
    <property type="match status" value="1"/>
</dbReference>
<organism evidence="2 3">
    <name type="scientific">Apophysomyces ossiformis</name>
    <dbReference type="NCBI Taxonomy" id="679940"/>
    <lineage>
        <taxon>Eukaryota</taxon>
        <taxon>Fungi</taxon>
        <taxon>Fungi incertae sedis</taxon>
        <taxon>Mucoromycota</taxon>
        <taxon>Mucoromycotina</taxon>
        <taxon>Mucoromycetes</taxon>
        <taxon>Mucorales</taxon>
        <taxon>Mucorineae</taxon>
        <taxon>Mucoraceae</taxon>
        <taxon>Apophysomyces</taxon>
    </lineage>
</organism>